<dbReference type="InterPro" id="IPR003593">
    <property type="entry name" value="AAA+_ATPase"/>
</dbReference>
<dbReference type="Proteomes" id="UP000823904">
    <property type="component" value="Unassembled WGS sequence"/>
</dbReference>
<organism evidence="2 3">
    <name type="scientific">Candidatus Anaerostipes avistercoris</name>
    <dbReference type="NCBI Taxonomy" id="2838462"/>
    <lineage>
        <taxon>Bacteria</taxon>
        <taxon>Bacillati</taxon>
        <taxon>Bacillota</taxon>
        <taxon>Clostridia</taxon>
        <taxon>Lachnospirales</taxon>
        <taxon>Lachnospiraceae</taxon>
        <taxon>Anaerostipes</taxon>
    </lineage>
</organism>
<dbReference type="InterPro" id="IPR050168">
    <property type="entry name" value="AAA_ATPase_domain"/>
</dbReference>
<gene>
    <name evidence="2" type="ORF">H9754_09580</name>
</gene>
<proteinExistence type="predicted"/>
<dbReference type="Pfam" id="PF00004">
    <property type="entry name" value="AAA"/>
    <property type="match status" value="1"/>
</dbReference>
<comment type="caution">
    <text evidence="2">The sequence shown here is derived from an EMBL/GenBank/DDBJ whole genome shotgun (WGS) entry which is preliminary data.</text>
</comment>
<dbReference type="CDD" id="cd19481">
    <property type="entry name" value="RecA-like_protease"/>
    <property type="match status" value="1"/>
</dbReference>
<dbReference type="SMART" id="SM00382">
    <property type="entry name" value="AAA"/>
    <property type="match status" value="1"/>
</dbReference>
<dbReference type="Gene3D" id="3.40.50.300">
    <property type="entry name" value="P-loop containing nucleotide triphosphate hydrolases"/>
    <property type="match status" value="1"/>
</dbReference>
<feature type="domain" description="AAA+ ATPase" evidence="1">
    <location>
        <begin position="111"/>
        <end position="243"/>
    </location>
</feature>
<keyword evidence="2" id="KW-0547">Nucleotide-binding</keyword>
<dbReference type="PANTHER" id="PTHR23077">
    <property type="entry name" value="AAA-FAMILY ATPASE"/>
    <property type="match status" value="1"/>
</dbReference>
<dbReference type="AlphaFoldDB" id="A0A9D2PHB3"/>
<sequence length="319" mass="36384">MATADQIKSLVKAYVDRNDEKFKTVVLQIAAHEAKLGHDNFARELKLQIDKIGSKRASIVQLTSQNPMLLLSTPNYALSELIVSDDISEKIQRILNEYRNRNKLYSYGLVNRRKILIEGQPGTGKTLTASIIASELSLPLYTVQMDKLVTKFMGETSAKLRQIFDSIQSIIGVYFFDEFDAIGADRSLDNEVGEMRRILNSFLQFIEQDSSESIIIAATNNQKLLDQALFRRFDDVLHYSLPTTDEIRRLFEYKLVNYDKNFKITKEIIQVADGLNHAEIVKVCDDAIKSSILVDQPLNSKELSSLLSERKRIYSYKEA</sequence>
<evidence type="ECO:0000259" key="1">
    <source>
        <dbReference type="SMART" id="SM00382"/>
    </source>
</evidence>
<protein>
    <submittedName>
        <fullName evidence="2">ATP-binding protein</fullName>
    </submittedName>
</protein>
<dbReference type="SUPFAM" id="SSF52540">
    <property type="entry name" value="P-loop containing nucleoside triphosphate hydrolases"/>
    <property type="match status" value="1"/>
</dbReference>
<keyword evidence="2" id="KW-0067">ATP-binding</keyword>
<dbReference type="GO" id="GO:0016887">
    <property type="term" value="F:ATP hydrolysis activity"/>
    <property type="evidence" value="ECO:0007669"/>
    <property type="project" value="InterPro"/>
</dbReference>
<evidence type="ECO:0000313" key="2">
    <source>
        <dbReference type="EMBL" id="HJC50800.1"/>
    </source>
</evidence>
<evidence type="ECO:0000313" key="3">
    <source>
        <dbReference type="Proteomes" id="UP000823904"/>
    </source>
</evidence>
<name>A0A9D2PHB3_9FIRM</name>
<dbReference type="GO" id="GO:0005524">
    <property type="term" value="F:ATP binding"/>
    <property type="evidence" value="ECO:0007669"/>
    <property type="project" value="UniProtKB-KW"/>
</dbReference>
<reference evidence="2" key="2">
    <citation type="submission" date="2021-04" db="EMBL/GenBank/DDBJ databases">
        <authorList>
            <person name="Gilroy R."/>
        </authorList>
    </citation>
    <scope>NUCLEOTIDE SEQUENCE</scope>
    <source>
        <strain evidence="2">ChiSjej3B21-8574</strain>
    </source>
</reference>
<reference evidence="2" key="1">
    <citation type="journal article" date="2021" name="PeerJ">
        <title>Extensive microbial diversity within the chicken gut microbiome revealed by metagenomics and culture.</title>
        <authorList>
            <person name="Gilroy R."/>
            <person name="Ravi A."/>
            <person name="Getino M."/>
            <person name="Pursley I."/>
            <person name="Horton D.L."/>
            <person name="Alikhan N.F."/>
            <person name="Baker D."/>
            <person name="Gharbi K."/>
            <person name="Hall N."/>
            <person name="Watson M."/>
            <person name="Adriaenssens E.M."/>
            <person name="Foster-Nyarko E."/>
            <person name="Jarju S."/>
            <person name="Secka A."/>
            <person name="Antonio M."/>
            <person name="Oren A."/>
            <person name="Chaudhuri R.R."/>
            <person name="La Ragione R."/>
            <person name="Hildebrand F."/>
            <person name="Pallen M.J."/>
        </authorList>
    </citation>
    <scope>NUCLEOTIDE SEQUENCE</scope>
    <source>
        <strain evidence="2">ChiSjej3B21-8574</strain>
    </source>
</reference>
<dbReference type="InterPro" id="IPR027417">
    <property type="entry name" value="P-loop_NTPase"/>
</dbReference>
<dbReference type="PANTHER" id="PTHR23077:SF198">
    <property type="entry name" value="ATP-DEPENDENT ZINC METALLOPROTEASE FTSH"/>
    <property type="match status" value="1"/>
</dbReference>
<dbReference type="EMBL" id="DWWD01000036">
    <property type="protein sequence ID" value="HJC50800.1"/>
    <property type="molecule type" value="Genomic_DNA"/>
</dbReference>
<accession>A0A9D2PHB3</accession>
<dbReference type="InterPro" id="IPR003959">
    <property type="entry name" value="ATPase_AAA_core"/>
</dbReference>